<gene>
    <name evidence="6" type="ORF">DSPE1174_LOCUS20791</name>
</gene>
<dbReference type="SMART" id="SM01179">
    <property type="entry name" value="DUF862"/>
    <property type="match status" value="1"/>
</dbReference>
<feature type="domain" description="PPPDE" evidence="5">
    <location>
        <begin position="90"/>
        <end position="241"/>
    </location>
</feature>
<dbReference type="GO" id="GO:0101005">
    <property type="term" value="F:deubiquitinase activity"/>
    <property type="evidence" value="ECO:0007669"/>
    <property type="project" value="TreeGrafter"/>
</dbReference>
<evidence type="ECO:0000256" key="2">
    <source>
        <dbReference type="ARBA" id="ARBA00022670"/>
    </source>
</evidence>
<evidence type="ECO:0000256" key="1">
    <source>
        <dbReference type="ARBA" id="ARBA00008140"/>
    </source>
</evidence>
<evidence type="ECO:0000256" key="3">
    <source>
        <dbReference type="ARBA" id="ARBA00022801"/>
    </source>
</evidence>
<dbReference type="InterPro" id="IPR008580">
    <property type="entry name" value="PPPDE_dom"/>
</dbReference>
<evidence type="ECO:0000259" key="5">
    <source>
        <dbReference type="PROSITE" id="PS51858"/>
    </source>
</evidence>
<dbReference type="EMBL" id="HBGS01040433">
    <property type="protein sequence ID" value="CAD9449553.1"/>
    <property type="molecule type" value="Transcribed_RNA"/>
</dbReference>
<feature type="compositionally biased region" description="Polar residues" evidence="4">
    <location>
        <begin position="300"/>
        <end position="324"/>
    </location>
</feature>
<proteinExistence type="inferred from homology"/>
<keyword evidence="3" id="KW-0378">Hydrolase</keyword>
<dbReference type="PROSITE" id="PS51858">
    <property type="entry name" value="PPPDE"/>
    <property type="match status" value="1"/>
</dbReference>
<dbReference type="GO" id="GO:0016579">
    <property type="term" value="P:protein deubiquitination"/>
    <property type="evidence" value="ECO:0007669"/>
    <property type="project" value="TreeGrafter"/>
</dbReference>
<keyword evidence="2" id="KW-0645">Protease</keyword>
<accession>A0A7S2DB25</accession>
<sequence length="371" mass="41475">MTQAKENQIPENAPSHESLESKLYTHEPLQDEEYEKVSHEDAVGDNVDSHSTEREAVEYSDVQVQKDKNTGKAAERHGNFQVPPRSTPSYSVRVHVYDLFDEDCVADMGIAKLNLGKTLSSLNDTTLENMEMGFFHAGVEVCDVEYSFGYCEYGTGVYSCIPRGSPGYTYRCTIDMPHTVMDKLQIEKAIRRLAREWQGHKYSVIERNCCDFTTEVCVVLGVGPCPAWVNALATSFAPLARGAAAVSKIPTQISSTTRSIAWKPTPLNLKKNHEAGVESEDNDSHLERGCFEADNTYTTAENDSHTTTSAPRPSHTRQLSSNTLPGPISKWKEMTNSWKMDEFSSCFFCYQDDFEESGIDDSVHSDKSCRV</sequence>
<dbReference type="Gene3D" id="3.90.1720.30">
    <property type="entry name" value="PPPDE domains"/>
    <property type="match status" value="1"/>
</dbReference>
<feature type="compositionally biased region" description="Polar residues" evidence="4">
    <location>
        <begin position="1"/>
        <end position="10"/>
    </location>
</feature>
<name>A0A7S2DB25_9STRA</name>
<reference evidence="6" key="1">
    <citation type="submission" date="2021-01" db="EMBL/GenBank/DDBJ databases">
        <authorList>
            <person name="Corre E."/>
            <person name="Pelletier E."/>
            <person name="Niang G."/>
            <person name="Scheremetjew M."/>
            <person name="Finn R."/>
            <person name="Kale V."/>
            <person name="Holt S."/>
            <person name="Cochrane G."/>
            <person name="Meng A."/>
            <person name="Brown T."/>
            <person name="Cohen L."/>
        </authorList>
    </citation>
    <scope>NUCLEOTIDE SEQUENCE</scope>
    <source>
        <strain evidence="6">CCMP1381</strain>
    </source>
</reference>
<evidence type="ECO:0000313" key="6">
    <source>
        <dbReference type="EMBL" id="CAD9449553.1"/>
    </source>
</evidence>
<feature type="region of interest" description="Disordered" evidence="4">
    <location>
        <begin position="1"/>
        <end position="85"/>
    </location>
</feature>
<dbReference type="PANTHER" id="PTHR12378:SF9">
    <property type="entry name" value="OS06G0107000 PROTEIN"/>
    <property type="match status" value="1"/>
</dbReference>
<dbReference type="AlphaFoldDB" id="A0A7S2DB25"/>
<evidence type="ECO:0000256" key="4">
    <source>
        <dbReference type="SAM" id="MobiDB-lite"/>
    </source>
</evidence>
<protein>
    <recommendedName>
        <fullName evidence="5">PPPDE domain-containing protein</fullName>
    </recommendedName>
</protein>
<dbReference type="Pfam" id="PF05903">
    <property type="entry name" value="Peptidase_C97"/>
    <property type="match status" value="1"/>
</dbReference>
<dbReference type="GO" id="GO:0006508">
    <property type="term" value="P:proteolysis"/>
    <property type="evidence" value="ECO:0007669"/>
    <property type="project" value="UniProtKB-KW"/>
</dbReference>
<feature type="compositionally biased region" description="Basic and acidic residues" evidence="4">
    <location>
        <begin position="17"/>
        <end position="57"/>
    </location>
</feature>
<feature type="region of interest" description="Disordered" evidence="4">
    <location>
        <begin position="300"/>
        <end position="328"/>
    </location>
</feature>
<comment type="similarity">
    <text evidence="1">Belongs to the DeSI family.</text>
</comment>
<organism evidence="6">
    <name type="scientific">Octactis speculum</name>
    <dbReference type="NCBI Taxonomy" id="3111310"/>
    <lineage>
        <taxon>Eukaryota</taxon>
        <taxon>Sar</taxon>
        <taxon>Stramenopiles</taxon>
        <taxon>Ochrophyta</taxon>
        <taxon>Dictyochophyceae</taxon>
        <taxon>Dictyochales</taxon>
        <taxon>Dictyochaceae</taxon>
        <taxon>Octactis</taxon>
    </lineage>
</organism>
<dbReference type="PANTHER" id="PTHR12378">
    <property type="entry name" value="DESUMOYLATING ISOPEPTIDASE"/>
    <property type="match status" value="1"/>
</dbReference>
<feature type="compositionally biased region" description="Basic and acidic residues" evidence="4">
    <location>
        <begin position="64"/>
        <end position="78"/>
    </location>
</feature>
<dbReference type="InterPro" id="IPR042266">
    <property type="entry name" value="PPPDE_sf"/>
</dbReference>